<comment type="subunit">
    <text evidence="4">Homodimer. Interacts with CIPK.</text>
</comment>
<dbReference type="GO" id="GO:0016020">
    <property type="term" value="C:membrane"/>
    <property type="evidence" value="ECO:0007669"/>
    <property type="project" value="UniProtKB-SubCell"/>
</dbReference>
<dbReference type="GO" id="GO:0019900">
    <property type="term" value="F:kinase binding"/>
    <property type="evidence" value="ECO:0007669"/>
    <property type="project" value="UniProtKB-UniRule"/>
</dbReference>
<protein>
    <recommendedName>
        <fullName evidence="4">Calcineurin B-like protein</fullName>
    </recommendedName>
</protein>
<dbReference type="PANTHER" id="PTHR23056:SF98">
    <property type="entry name" value="CALCINEURIN B-LIKE PROTEIN"/>
    <property type="match status" value="1"/>
</dbReference>
<sequence>MMGNTLCAVIRPFTEVIEAVIFRVALCCGQQRPRDFFYYSDDLVSLANTTPFSVNEIEALRELYKKLSNLVIEDGLIHKEELQVALLKTPECENIFLDRVFDLFDRNKTGVIEFEEFVRAFGVFHPHASTDDKIDFAFRLYDLRDTGYIEKEEVRQMVVAILAESGLQLSEESLEAIIEKTFADADADLDGKISKEEWEAFVLRHPALLKNMTLPCLKYLASIHLVV</sequence>
<evidence type="ECO:0000313" key="6">
    <source>
        <dbReference type="EMBL" id="KAB1218440.1"/>
    </source>
</evidence>
<feature type="domain" description="EF-hand" evidence="5">
    <location>
        <begin position="173"/>
        <end position="208"/>
    </location>
</feature>
<dbReference type="EMBL" id="RXIC02000021">
    <property type="protein sequence ID" value="KAB1218440.1"/>
    <property type="molecule type" value="Genomic_DNA"/>
</dbReference>
<accession>A0A6A1W6P0</accession>
<evidence type="ECO:0000259" key="5">
    <source>
        <dbReference type="PROSITE" id="PS50222"/>
    </source>
</evidence>
<organism evidence="6 7">
    <name type="scientific">Morella rubra</name>
    <name type="common">Chinese bayberry</name>
    <dbReference type="NCBI Taxonomy" id="262757"/>
    <lineage>
        <taxon>Eukaryota</taxon>
        <taxon>Viridiplantae</taxon>
        <taxon>Streptophyta</taxon>
        <taxon>Embryophyta</taxon>
        <taxon>Tracheophyta</taxon>
        <taxon>Spermatophyta</taxon>
        <taxon>Magnoliopsida</taxon>
        <taxon>eudicotyledons</taxon>
        <taxon>Gunneridae</taxon>
        <taxon>Pentapetalae</taxon>
        <taxon>rosids</taxon>
        <taxon>fabids</taxon>
        <taxon>Fagales</taxon>
        <taxon>Myricaceae</taxon>
        <taxon>Morella</taxon>
    </lineage>
</organism>
<evidence type="ECO:0000256" key="1">
    <source>
        <dbReference type="ARBA" id="ARBA00022737"/>
    </source>
</evidence>
<evidence type="ECO:0000256" key="2">
    <source>
        <dbReference type="ARBA" id="ARBA00022837"/>
    </source>
</evidence>
<comment type="caution">
    <text evidence="6">The sequence shown here is derived from an EMBL/GenBank/DDBJ whole genome shotgun (WGS) entry which is preliminary data.</text>
</comment>
<gene>
    <name evidence="6" type="ORF">CJ030_MR3G026320</name>
</gene>
<dbReference type="Proteomes" id="UP000516437">
    <property type="component" value="Chromosome 3"/>
</dbReference>
<dbReference type="PRINTS" id="PR00450">
    <property type="entry name" value="RECOVERIN"/>
</dbReference>
<keyword evidence="4" id="KW-0479">Metal-binding</keyword>
<keyword evidence="2 4" id="KW-0106">Calcium</keyword>
<dbReference type="SUPFAM" id="SSF47473">
    <property type="entry name" value="EF-hand"/>
    <property type="match status" value="1"/>
</dbReference>
<dbReference type="GO" id="GO:0019722">
    <property type="term" value="P:calcium-mediated signaling"/>
    <property type="evidence" value="ECO:0007669"/>
    <property type="project" value="UniProtKB-UniRule"/>
</dbReference>
<dbReference type="GO" id="GO:0005509">
    <property type="term" value="F:calcium ion binding"/>
    <property type="evidence" value="ECO:0007669"/>
    <property type="project" value="UniProtKB-UniRule"/>
</dbReference>
<dbReference type="FunFam" id="1.10.238.10:FF:000073">
    <property type="entry name" value="calcineurin B-like protein 3"/>
    <property type="match status" value="1"/>
</dbReference>
<name>A0A6A1W6P0_9ROSI</name>
<dbReference type="InterPro" id="IPR011992">
    <property type="entry name" value="EF-hand-dom_pair"/>
</dbReference>
<evidence type="ECO:0000313" key="7">
    <source>
        <dbReference type="Proteomes" id="UP000516437"/>
    </source>
</evidence>
<dbReference type="AlphaFoldDB" id="A0A6A1W6P0"/>
<feature type="domain" description="EF-hand" evidence="5">
    <location>
        <begin position="92"/>
        <end position="127"/>
    </location>
</feature>
<dbReference type="Gene3D" id="1.10.238.10">
    <property type="entry name" value="EF-hand"/>
    <property type="match status" value="1"/>
</dbReference>
<keyword evidence="1 4" id="KW-0677">Repeat</keyword>
<dbReference type="Pfam" id="PF00036">
    <property type="entry name" value="EF-hand_1"/>
    <property type="match status" value="1"/>
</dbReference>
<comment type="similarity">
    <text evidence="3 4">Belongs to the calcineurin regulatory subunit family.</text>
</comment>
<dbReference type="InterPro" id="IPR045198">
    <property type="entry name" value="CNBL1-10"/>
</dbReference>
<dbReference type="PROSITE" id="PS50222">
    <property type="entry name" value="EF_HAND_2"/>
    <property type="match status" value="3"/>
</dbReference>
<dbReference type="PANTHER" id="PTHR23056">
    <property type="entry name" value="CALCINEURIN B"/>
    <property type="match status" value="1"/>
</dbReference>
<proteinExistence type="inferred from homology"/>
<keyword evidence="4" id="KW-0472">Membrane</keyword>
<dbReference type="CDD" id="cd00051">
    <property type="entry name" value="EFh"/>
    <property type="match status" value="2"/>
</dbReference>
<feature type="domain" description="EF-hand" evidence="5">
    <location>
        <begin position="129"/>
        <end position="164"/>
    </location>
</feature>
<dbReference type="OrthoDB" id="191686at2759"/>
<comment type="function">
    <text evidence="4">Acts as a calcium sensor. CBL proteins interact with CIPK serine-threonine protein kinases. Binding of a CBL protein to the regulatory NAF domain of a CIPK protein lead to the activation of the kinase in a calcium-dependent manner.</text>
</comment>
<dbReference type="PROSITE" id="PS00018">
    <property type="entry name" value="EF_HAND_1"/>
    <property type="match status" value="1"/>
</dbReference>
<comment type="subcellular location">
    <subcellularLocation>
        <location evidence="4">Membrane</location>
    </subcellularLocation>
</comment>
<dbReference type="InterPro" id="IPR018247">
    <property type="entry name" value="EF_Hand_1_Ca_BS"/>
</dbReference>
<dbReference type="Pfam" id="PF13499">
    <property type="entry name" value="EF-hand_7"/>
    <property type="match status" value="1"/>
</dbReference>
<reference evidence="6 7" key="1">
    <citation type="journal article" date="2019" name="Plant Biotechnol. J.">
        <title>The red bayberry genome and genetic basis of sex determination.</title>
        <authorList>
            <person name="Jia H.M."/>
            <person name="Jia H.J."/>
            <person name="Cai Q.L."/>
            <person name="Wang Y."/>
            <person name="Zhao H.B."/>
            <person name="Yang W.F."/>
            <person name="Wang G.Y."/>
            <person name="Li Y.H."/>
            <person name="Zhan D.L."/>
            <person name="Shen Y.T."/>
            <person name="Niu Q.F."/>
            <person name="Chang L."/>
            <person name="Qiu J."/>
            <person name="Zhao L."/>
            <person name="Xie H.B."/>
            <person name="Fu W.Y."/>
            <person name="Jin J."/>
            <person name="Li X.W."/>
            <person name="Jiao Y."/>
            <person name="Zhou C.C."/>
            <person name="Tu T."/>
            <person name="Chai C.Y."/>
            <person name="Gao J.L."/>
            <person name="Fan L.J."/>
            <person name="van de Weg E."/>
            <person name="Wang J.Y."/>
            <person name="Gao Z.S."/>
        </authorList>
    </citation>
    <scope>NUCLEOTIDE SEQUENCE [LARGE SCALE GENOMIC DNA]</scope>
    <source>
        <tissue evidence="6">Leaves</tissue>
    </source>
</reference>
<keyword evidence="7" id="KW-1185">Reference proteome</keyword>
<evidence type="ECO:0000256" key="4">
    <source>
        <dbReference type="RuleBase" id="RU369080"/>
    </source>
</evidence>
<dbReference type="SMART" id="SM00054">
    <property type="entry name" value="EFh"/>
    <property type="match status" value="3"/>
</dbReference>
<dbReference type="InterPro" id="IPR002048">
    <property type="entry name" value="EF_hand_dom"/>
</dbReference>
<evidence type="ECO:0000256" key="3">
    <source>
        <dbReference type="ARBA" id="ARBA00023774"/>
    </source>
</evidence>